<keyword evidence="3" id="KW-1185">Reference proteome</keyword>
<dbReference type="AlphaFoldDB" id="A0AAN1X803"/>
<evidence type="ECO:0000259" key="1">
    <source>
        <dbReference type="PROSITE" id="PS51833"/>
    </source>
</evidence>
<proteinExistence type="predicted"/>
<accession>A0AAN1X803</accession>
<gene>
    <name evidence="2" type="ORF">MIZ01_0379</name>
</gene>
<dbReference type="Proteomes" id="UP001320326">
    <property type="component" value="Chromosome"/>
</dbReference>
<dbReference type="RefSeq" id="WP_237247787.1">
    <property type="nucleotide sequence ID" value="NZ_AP023423.1"/>
</dbReference>
<organism evidence="2 3">
    <name type="scientific">Sideroxyarcus emersonii</name>
    <dbReference type="NCBI Taxonomy" id="2764705"/>
    <lineage>
        <taxon>Bacteria</taxon>
        <taxon>Pseudomonadati</taxon>
        <taxon>Pseudomonadota</taxon>
        <taxon>Betaproteobacteria</taxon>
        <taxon>Nitrosomonadales</taxon>
        <taxon>Gallionellaceae</taxon>
        <taxon>Sideroxyarcus</taxon>
    </lineage>
</organism>
<feature type="domain" description="HDOD" evidence="1">
    <location>
        <begin position="25"/>
        <end position="218"/>
    </location>
</feature>
<dbReference type="PANTHER" id="PTHR33525">
    <property type="match status" value="1"/>
</dbReference>
<dbReference type="KEGG" id="seme:MIZ01_0379"/>
<evidence type="ECO:0000313" key="2">
    <source>
        <dbReference type="EMBL" id="BCK86615.1"/>
    </source>
</evidence>
<dbReference type="PROSITE" id="PS51833">
    <property type="entry name" value="HDOD"/>
    <property type="match status" value="1"/>
</dbReference>
<reference evidence="2 3" key="1">
    <citation type="journal article" date="2022" name="Int. J. Syst. Evol. Microbiol.">
        <title>&lt;i&gt;Sideroxyarcus emersonii&lt;/i&gt; gen. nov. sp. nov., a neutrophilic, microaerobic iron- and thiosulfate-oxidizing bacterium isolated from iron-rich wetland sediment.</title>
        <authorList>
            <person name="Kato S."/>
            <person name="Itoh T."/>
            <person name="Iino T."/>
            <person name="Ohkuma M."/>
        </authorList>
    </citation>
    <scope>NUCLEOTIDE SEQUENCE [LARGE SCALE GENOMIC DNA]</scope>
    <source>
        <strain evidence="2 3">MIZ01</strain>
    </source>
</reference>
<dbReference type="Gene3D" id="1.10.3210.10">
    <property type="entry name" value="Hypothetical protein af1432"/>
    <property type="match status" value="1"/>
</dbReference>
<name>A0AAN1X803_9PROT</name>
<dbReference type="SUPFAM" id="SSF109604">
    <property type="entry name" value="HD-domain/PDEase-like"/>
    <property type="match status" value="1"/>
</dbReference>
<sequence>MTDSSPIQLSRVDTQLERSLLDIEIPPCPEILMRIMDEMHKEDPDYHRLSNIISADVALAAGLIRATNSPHFVRPQRARTVYDALSILGLRVASHTIAGIILRNLFPDTPNMLRFWDASARTARLSAWLARKLDTPSLNADDAYTFGLFHDCGIPVLMMRFPNYKEILGQANSDALNEFTASEDLQLNINHTIVGSRLAQSWWLEEDMYQAIRHHHSLAALAADSTLPKSSCQFIATAQLAEYFSQQQLGLGVTQEWPKLAAACLAILQIDEDDLEFLYSEAKPILAAAD</sequence>
<dbReference type="Pfam" id="PF08668">
    <property type="entry name" value="HDOD"/>
    <property type="match status" value="1"/>
</dbReference>
<protein>
    <recommendedName>
        <fullName evidence="1">HDOD domain-containing protein</fullName>
    </recommendedName>
</protein>
<dbReference type="InterPro" id="IPR052340">
    <property type="entry name" value="RNase_Y/CdgJ"/>
</dbReference>
<evidence type="ECO:0000313" key="3">
    <source>
        <dbReference type="Proteomes" id="UP001320326"/>
    </source>
</evidence>
<dbReference type="InterPro" id="IPR013976">
    <property type="entry name" value="HDOD"/>
</dbReference>
<dbReference type="PANTHER" id="PTHR33525:SF6">
    <property type="entry name" value="HDOD DOMAIN-CONTAINING PROTEIN"/>
    <property type="match status" value="1"/>
</dbReference>
<dbReference type="EMBL" id="AP023423">
    <property type="protein sequence ID" value="BCK86615.1"/>
    <property type="molecule type" value="Genomic_DNA"/>
</dbReference>